<dbReference type="NCBIfam" id="TIGR00800">
    <property type="entry name" value="ncs1"/>
    <property type="match status" value="1"/>
</dbReference>
<accession>A0A0D2FDG7</accession>
<dbReference type="Gene3D" id="1.10.4160.10">
    <property type="entry name" value="Hydantoin permease"/>
    <property type="match status" value="1"/>
</dbReference>
<keyword evidence="5 7" id="KW-0472">Membrane</keyword>
<dbReference type="HOGENOM" id="CLU_021555_4_1_1"/>
<feature type="transmembrane region" description="Helical" evidence="7">
    <location>
        <begin position="499"/>
        <end position="517"/>
    </location>
</feature>
<comment type="similarity">
    <text evidence="2">Belongs to the purine-cytosine permease (2.A.39) family.</text>
</comment>
<feature type="region of interest" description="Disordered" evidence="6">
    <location>
        <begin position="588"/>
        <end position="626"/>
    </location>
</feature>
<organism evidence="8 9">
    <name type="scientific">Phialophora macrospora</name>
    <dbReference type="NCBI Taxonomy" id="1851006"/>
    <lineage>
        <taxon>Eukaryota</taxon>
        <taxon>Fungi</taxon>
        <taxon>Dikarya</taxon>
        <taxon>Ascomycota</taxon>
        <taxon>Pezizomycotina</taxon>
        <taxon>Eurotiomycetes</taxon>
        <taxon>Chaetothyriomycetidae</taxon>
        <taxon>Chaetothyriales</taxon>
        <taxon>Herpotrichiellaceae</taxon>
        <taxon>Phialophora</taxon>
    </lineage>
</organism>
<feature type="transmembrane region" description="Helical" evidence="7">
    <location>
        <begin position="94"/>
        <end position="111"/>
    </location>
</feature>
<keyword evidence="4 7" id="KW-1133">Transmembrane helix</keyword>
<comment type="subcellular location">
    <subcellularLocation>
        <location evidence="1">Membrane</location>
        <topology evidence="1">Multi-pass membrane protein</topology>
    </subcellularLocation>
</comment>
<sequence length="626" mass="68983">MSKYATKYVTKYVPSGATIKARSTSLKAWELEKEESALAPKDVWTNADMDPVPPKYQTWTLWTWMAYWATDTINLGTWETASSVIAVGLNWRDAIPIMVVGTSCVAVPMVLNGAIGAKLHIPFSVIVRSSFGYYFGYFCIVSRAILAMFWLGIQGANGAECITIMLTAIWPSYAHIKNHLPSDAGITTQGMISYFLFWIIQLPLLLIPPTRLRWLFIIKLVAAPVTALATLGWIVNKAGGGGAIFSLPETVHGSTRAWLWLSCMSSVTGSWATLACNIPDFSRYAKTSRGQYIQLPFLPAIFTICGVMGIVTTSASKVVYGEFYWNPLNIVEQWLGSHGGRAAAFFAALSWYIAQVGTNITANSISAANDLTVLCPKYINIKRGCVIAALVGGWVIVPWKILNSATTFLAFMGGYAVFLAPMAGIIASDYWIVKRQHVDVPALYDPRGRYRYNKSGINWRAMLAFLLAVGPCLPGLAYSINPKDTHVNQGIKNLYTFDWLYGFVTSIFVYSVTSYIWKPTNQLVQHTVYGIPQSPDDEEAYEEAYDEKVLRKDSLVGNPKGFANVGGIDSMGSALHFRKSVDETARESIEVRRASRASQGGQGPPPPGHVPEHLKGVDQEVLREKV</sequence>
<evidence type="ECO:0000256" key="2">
    <source>
        <dbReference type="ARBA" id="ARBA00008974"/>
    </source>
</evidence>
<name>A0A0D2FDG7_9EURO</name>
<dbReference type="InterPro" id="IPR045225">
    <property type="entry name" value="Uracil/uridine/allantoin_perm"/>
</dbReference>
<dbReference type="AlphaFoldDB" id="A0A0D2FDG7"/>
<dbReference type="GO" id="GO:0015205">
    <property type="term" value="F:nucleobase transmembrane transporter activity"/>
    <property type="evidence" value="ECO:0007669"/>
    <property type="project" value="TreeGrafter"/>
</dbReference>
<reference evidence="8 9" key="1">
    <citation type="submission" date="2015-01" db="EMBL/GenBank/DDBJ databases">
        <title>The Genome Sequence of Capronia semiimmersa CBS27337.</title>
        <authorList>
            <consortium name="The Broad Institute Genomics Platform"/>
            <person name="Cuomo C."/>
            <person name="de Hoog S."/>
            <person name="Gorbushina A."/>
            <person name="Stielow B."/>
            <person name="Teixiera M."/>
            <person name="Abouelleil A."/>
            <person name="Chapman S.B."/>
            <person name="Priest M."/>
            <person name="Young S.K."/>
            <person name="Wortman J."/>
            <person name="Nusbaum C."/>
            <person name="Birren B."/>
        </authorList>
    </citation>
    <scope>NUCLEOTIDE SEQUENCE [LARGE SCALE GENOMIC DNA]</scope>
    <source>
        <strain evidence="8 9">CBS 27337</strain>
    </source>
</reference>
<feature type="transmembrane region" description="Helical" evidence="7">
    <location>
        <begin position="158"/>
        <end position="176"/>
    </location>
</feature>
<keyword evidence="9" id="KW-1185">Reference proteome</keyword>
<dbReference type="Pfam" id="PF02133">
    <property type="entry name" value="Transp_cyt_pur"/>
    <property type="match status" value="1"/>
</dbReference>
<feature type="transmembrane region" description="Helical" evidence="7">
    <location>
        <begin position="188"/>
        <end position="207"/>
    </location>
</feature>
<evidence type="ECO:0000313" key="8">
    <source>
        <dbReference type="EMBL" id="KIW66068.1"/>
    </source>
</evidence>
<proteinExistence type="inferred from homology"/>
<dbReference type="Proteomes" id="UP000054266">
    <property type="component" value="Unassembled WGS sequence"/>
</dbReference>
<feature type="transmembrane region" description="Helical" evidence="7">
    <location>
        <begin position="255"/>
        <end position="274"/>
    </location>
</feature>
<feature type="compositionally biased region" description="Basic and acidic residues" evidence="6">
    <location>
        <begin position="610"/>
        <end position="626"/>
    </location>
</feature>
<dbReference type="FunFam" id="1.10.4160.10:FF:000001">
    <property type="entry name" value="Uracil permease, putative"/>
    <property type="match status" value="1"/>
</dbReference>
<evidence type="ECO:0000256" key="4">
    <source>
        <dbReference type="ARBA" id="ARBA00022989"/>
    </source>
</evidence>
<evidence type="ECO:0000256" key="5">
    <source>
        <dbReference type="ARBA" id="ARBA00023136"/>
    </source>
</evidence>
<feature type="transmembrane region" description="Helical" evidence="7">
    <location>
        <begin position="214"/>
        <end position="235"/>
    </location>
</feature>
<evidence type="ECO:0000256" key="7">
    <source>
        <dbReference type="SAM" id="Phobius"/>
    </source>
</evidence>
<feature type="transmembrane region" description="Helical" evidence="7">
    <location>
        <begin position="384"/>
        <end position="402"/>
    </location>
</feature>
<evidence type="ECO:0008006" key="10">
    <source>
        <dbReference type="Google" id="ProtNLM"/>
    </source>
</evidence>
<feature type="transmembrane region" description="Helical" evidence="7">
    <location>
        <begin position="457"/>
        <end position="479"/>
    </location>
</feature>
<evidence type="ECO:0000256" key="6">
    <source>
        <dbReference type="SAM" id="MobiDB-lite"/>
    </source>
</evidence>
<evidence type="ECO:0000256" key="3">
    <source>
        <dbReference type="ARBA" id="ARBA00022692"/>
    </source>
</evidence>
<dbReference type="InterPro" id="IPR001248">
    <property type="entry name" value="Pur-cyt_permease"/>
</dbReference>
<feature type="transmembrane region" description="Helical" evidence="7">
    <location>
        <begin position="295"/>
        <end position="315"/>
    </location>
</feature>
<dbReference type="EMBL" id="KN846960">
    <property type="protein sequence ID" value="KIW66068.1"/>
    <property type="molecule type" value="Genomic_DNA"/>
</dbReference>
<feature type="transmembrane region" description="Helical" evidence="7">
    <location>
        <begin position="131"/>
        <end position="151"/>
    </location>
</feature>
<feature type="transmembrane region" description="Helical" evidence="7">
    <location>
        <begin position="408"/>
        <end position="427"/>
    </location>
</feature>
<protein>
    <recommendedName>
        <fullName evidence="10">NCS1 nucleoside transporter</fullName>
    </recommendedName>
</protein>
<dbReference type="GO" id="GO:0005886">
    <property type="term" value="C:plasma membrane"/>
    <property type="evidence" value="ECO:0007669"/>
    <property type="project" value="TreeGrafter"/>
</dbReference>
<evidence type="ECO:0000256" key="1">
    <source>
        <dbReference type="ARBA" id="ARBA00004141"/>
    </source>
</evidence>
<gene>
    <name evidence="8" type="ORF">PV04_08275</name>
</gene>
<dbReference type="InterPro" id="IPR012681">
    <property type="entry name" value="NCS1"/>
</dbReference>
<keyword evidence="3 7" id="KW-0812">Transmembrane</keyword>
<dbReference type="CDD" id="cd11482">
    <property type="entry name" value="SLC-NCS1sbd_NRT1-like"/>
    <property type="match status" value="1"/>
</dbReference>
<dbReference type="PANTHER" id="PTHR30618">
    <property type="entry name" value="NCS1 FAMILY PURINE/PYRIMIDINE TRANSPORTER"/>
    <property type="match status" value="1"/>
</dbReference>
<evidence type="ECO:0000313" key="9">
    <source>
        <dbReference type="Proteomes" id="UP000054266"/>
    </source>
</evidence>
<dbReference type="PANTHER" id="PTHR30618:SF0">
    <property type="entry name" value="PURINE-URACIL PERMEASE NCS1"/>
    <property type="match status" value="1"/>
</dbReference>